<dbReference type="Gene3D" id="1.10.630.10">
    <property type="entry name" value="Cytochrome P450"/>
    <property type="match status" value="1"/>
</dbReference>
<dbReference type="Proteomes" id="UP000799428">
    <property type="component" value="Unassembled WGS sequence"/>
</dbReference>
<organism evidence="13 14">
    <name type="scientific">Pleomassaria siparia CBS 279.74</name>
    <dbReference type="NCBI Taxonomy" id="1314801"/>
    <lineage>
        <taxon>Eukaryota</taxon>
        <taxon>Fungi</taxon>
        <taxon>Dikarya</taxon>
        <taxon>Ascomycota</taxon>
        <taxon>Pezizomycotina</taxon>
        <taxon>Dothideomycetes</taxon>
        <taxon>Pleosporomycetidae</taxon>
        <taxon>Pleosporales</taxon>
        <taxon>Pleomassariaceae</taxon>
        <taxon>Pleomassaria</taxon>
    </lineage>
</organism>
<evidence type="ECO:0000256" key="11">
    <source>
        <dbReference type="RuleBase" id="RU000461"/>
    </source>
</evidence>
<evidence type="ECO:0000256" key="3">
    <source>
        <dbReference type="ARBA" id="ARBA00010617"/>
    </source>
</evidence>
<dbReference type="PRINTS" id="PR00385">
    <property type="entry name" value="P450"/>
</dbReference>
<feature type="binding site" description="axial binding residue" evidence="10">
    <location>
        <position position="458"/>
    </location>
    <ligand>
        <name>heme</name>
        <dbReference type="ChEBI" id="CHEBI:30413"/>
    </ligand>
    <ligandPart>
        <name>Fe</name>
        <dbReference type="ChEBI" id="CHEBI:18248"/>
    </ligandPart>
</feature>
<feature type="transmembrane region" description="Helical" evidence="12">
    <location>
        <begin position="7"/>
        <end position="28"/>
    </location>
</feature>
<keyword evidence="9 12" id="KW-0472">Membrane</keyword>
<dbReference type="PROSITE" id="PS00086">
    <property type="entry name" value="CYTOCHROME_P450"/>
    <property type="match status" value="1"/>
</dbReference>
<keyword evidence="8 11" id="KW-0503">Monooxygenase</keyword>
<dbReference type="GO" id="GO:0005506">
    <property type="term" value="F:iron ion binding"/>
    <property type="evidence" value="ECO:0007669"/>
    <property type="project" value="InterPro"/>
</dbReference>
<gene>
    <name evidence="13" type="ORF">K504DRAFT_488459</name>
</gene>
<dbReference type="PANTHER" id="PTHR24304">
    <property type="entry name" value="CYTOCHROME P450 FAMILY 7"/>
    <property type="match status" value="1"/>
</dbReference>
<keyword evidence="6 11" id="KW-0560">Oxidoreductase</keyword>
<dbReference type="PRINTS" id="PR00465">
    <property type="entry name" value="EP450IV"/>
</dbReference>
<dbReference type="EMBL" id="MU005765">
    <property type="protein sequence ID" value="KAF2714261.1"/>
    <property type="molecule type" value="Genomic_DNA"/>
</dbReference>
<evidence type="ECO:0000256" key="2">
    <source>
        <dbReference type="ARBA" id="ARBA00004370"/>
    </source>
</evidence>
<comment type="cofactor">
    <cofactor evidence="1 10">
        <name>heme</name>
        <dbReference type="ChEBI" id="CHEBI:30413"/>
    </cofactor>
</comment>
<reference evidence="13" key="1">
    <citation type="journal article" date="2020" name="Stud. Mycol.">
        <title>101 Dothideomycetes genomes: a test case for predicting lifestyles and emergence of pathogens.</title>
        <authorList>
            <person name="Haridas S."/>
            <person name="Albert R."/>
            <person name="Binder M."/>
            <person name="Bloem J."/>
            <person name="Labutti K."/>
            <person name="Salamov A."/>
            <person name="Andreopoulos B."/>
            <person name="Baker S."/>
            <person name="Barry K."/>
            <person name="Bills G."/>
            <person name="Bluhm B."/>
            <person name="Cannon C."/>
            <person name="Castanera R."/>
            <person name="Culley D."/>
            <person name="Daum C."/>
            <person name="Ezra D."/>
            <person name="Gonzalez J."/>
            <person name="Henrissat B."/>
            <person name="Kuo A."/>
            <person name="Liang C."/>
            <person name="Lipzen A."/>
            <person name="Lutzoni F."/>
            <person name="Magnuson J."/>
            <person name="Mondo S."/>
            <person name="Nolan M."/>
            <person name="Ohm R."/>
            <person name="Pangilinan J."/>
            <person name="Park H.-J."/>
            <person name="Ramirez L."/>
            <person name="Alfaro M."/>
            <person name="Sun H."/>
            <person name="Tritt A."/>
            <person name="Yoshinaga Y."/>
            <person name="Zwiers L.-H."/>
            <person name="Turgeon B."/>
            <person name="Goodwin S."/>
            <person name="Spatafora J."/>
            <person name="Crous P."/>
            <person name="Grigoriev I."/>
        </authorList>
    </citation>
    <scope>NUCLEOTIDE SEQUENCE</scope>
    <source>
        <strain evidence="13">CBS 279.74</strain>
    </source>
</reference>
<dbReference type="GO" id="GO:0008398">
    <property type="term" value="F:sterol 14-demethylase activity"/>
    <property type="evidence" value="ECO:0007669"/>
    <property type="project" value="UniProtKB-ARBA"/>
</dbReference>
<dbReference type="FunFam" id="1.10.630.10:FF:000033">
    <property type="entry name" value="14-alpha sterol demethylase"/>
    <property type="match status" value="1"/>
</dbReference>
<dbReference type="CDD" id="cd11042">
    <property type="entry name" value="CYP51-like"/>
    <property type="match status" value="1"/>
</dbReference>
<evidence type="ECO:0000256" key="5">
    <source>
        <dbReference type="ARBA" id="ARBA00022723"/>
    </source>
</evidence>
<dbReference type="InterPro" id="IPR002403">
    <property type="entry name" value="Cyt_P450_E_grp-IV"/>
</dbReference>
<evidence type="ECO:0000256" key="4">
    <source>
        <dbReference type="ARBA" id="ARBA00022617"/>
    </source>
</evidence>
<dbReference type="InterPro" id="IPR036396">
    <property type="entry name" value="Cyt_P450_sf"/>
</dbReference>
<keyword evidence="12" id="KW-0812">Transmembrane</keyword>
<evidence type="ECO:0000313" key="14">
    <source>
        <dbReference type="Proteomes" id="UP000799428"/>
    </source>
</evidence>
<dbReference type="PANTHER" id="PTHR24304:SF2">
    <property type="entry name" value="24-HYDROXYCHOLESTEROL 7-ALPHA-HYDROXYLASE"/>
    <property type="match status" value="1"/>
</dbReference>
<dbReference type="InterPro" id="IPR050529">
    <property type="entry name" value="CYP450_sterol_14alpha_dmase"/>
</dbReference>
<evidence type="ECO:0000256" key="10">
    <source>
        <dbReference type="PIRSR" id="PIRSR602403-1"/>
    </source>
</evidence>
<dbReference type="Pfam" id="PF00067">
    <property type="entry name" value="p450"/>
    <property type="match status" value="1"/>
</dbReference>
<keyword evidence="7 10" id="KW-0408">Iron</keyword>
<dbReference type="SUPFAM" id="SSF48264">
    <property type="entry name" value="Cytochrome P450"/>
    <property type="match status" value="1"/>
</dbReference>
<keyword evidence="4 10" id="KW-0349">Heme</keyword>
<proteinExistence type="inferred from homology"/>
<keyword evidence="5 10" id="KW-0479">Metal-binding</keyword>
<sequence>MIDYTFACRLLAYTICTIFVSIFINVLWQQLPRRKSEPPMVFHWLPFIGNAISYGTEPSDFYIACRKKYGDIFTFILLGKKLTVYLGTDGNEFILNGKLQDVNAEEIYGPLTTPVFGSDIIYDCPNAKLMEQKKFVKFGLTQKALESYVPLIEGEVLDYITSTPAFSGTRGTINVSAAMAEITIFTASRTLQGVEVRKKLTAEFAELYHDLDLGFQPINFLMPWAPLPQNRKRDAAHAKMKSIYMDLINGRRKHTNEKKTGTTGDEDESDMIKNLMDCVYKNGQQLPDEEIACMMITMLMAGQHSSSSSSAWIMLRLASRPDIVEELYQEQVHNLNYNGSQPLQYSDLDKLPLLEHVVKETLRIHSSIHSLMRKVMNPMRVPNSEYIITPDKVLVASPIVTHLSEEYFPDPMVWDPHRWDRGEVEKETEADMVDYGYGITSKGTRSPYLPFGAGRHRCIGEKFAYVNLITIISTMVRHLKLSTLDGKEWVPKTDYTSLFSRPVQSSQIRWEKRDSKAI</sequence>
<dbReference type="AlphaFoldDB" id="A0A6G1KPE7"/>
<dbReference type="OrthoDB" id="1055148at2759"/>
<dbReference type="InterPro" id="IPR001128">
    <property type="entry name" value="Cyt_P450"/>
</dbReference>
<dbReference type="GO" id="GO:0016020">
    <property type="term" value="C:membrane"/>
    <property type="evidence" value="ECO:0007669"/>
    <property type="project" value="UniProtKB-SubCell"/>
</dbReference>
<accession>A0A6G1KPE7</accession>
<evidence type="ECO:0000256" key="8">
    <source>
        <dbReference type="ARBA" id="ARBA00023033"/>
    </source>
</evidence>
<dbReference type="GO" id="GO:0020037">
    <property type="term" value="F:heme binding"/>
    <property type="evidence" value="ECO:0007669"/>
    <property type="project" value="InterPro"/>
</dbReference>
<dbReference type="InterPro" id="IPR017972">
    <property type="entry name" value="Cyt_P450_CS"/>
</dbReference>
<evidence type="ECO:0000256" key="7">
    <source>
        <dbReference type="ARBA" id="ARBA00023004"/>
    </source>
</evidence>
<evidence type="ECO:0000256" key="1">
    <source>
        <dbReference type="ARBA" id="ARBA00001971"/>
    </source>
</evidence>
<protein>
    <submittedName>
        <fullName evidence="13">Cytochrome P450 51A</fullName>
    </submittedName>
</protein>
<name>A0A6G1KPE7_9PLEO</name>
<comment type="subcellular location">
    <subcellularLocation>
        <location evidence="2">Membrane</location>
    </subcellularLocation>
</comment>
<evidence type="ECO:0000256" key="6">
    <source>
        <dbReference type="ARBA" id="ARBA00023002"/>
    </source>
</evidence>
<evidence type="ECO:0000313" key="13">
    <source>
        <dbReference type="EMBL" id="KAF2714261.1"/>
    </source>
</evidence>
<evidence type="ECO:0000256" key="12">
    <source>
        <dbReference type="SAM" id="Phobius"/>
    </source>
</evidence>
<comment type="similarity">
    <text evidence="3 11">Belongs to the cytochrome P450 family.</text>
</comment>
<keyword evidence="14" id="KW-1185">Reference proteome</keyword>
<keyword evidence="12" id="KW-1133">Transmembrane helix</keyword>
<evidence type="ECO:0000256" key="9">
    <source>
        <dbReference type="ARBA" id="ARBA00023136"/>
    </source>
</evidence>